<protein>
    <submittedName>
        <fullName evidence="2">Uncharacterized protein</fullName>
    </submittedName>
</protein>
<dbReference type="InParanoid" id="A0A067M2E8"/>
<evidence type="ECO:0000313" key="3">
    <source>
        <dbReference type="Proteomes" id="UP000027195"/>
    </source>
</evidence>
<dbReference type="AlphaFoldDB" id="A0A067M2E8"/>
<keyword evidence="3" id="KW-1185">Reference proteome</keyword>
<dbReference type="HOGENOM" id="CLU_2454417_0_0_1"/>
<dbReference type="Pfam" id="PF10712">
    <property type="entry name" value="NAD-GH"/>
    <property type="match status" value="1"/>
</dbReference>
<dbReference type="Proteomes" id="UP000027195">
    <property type="component" value="Unassembled WGS sequence"/>
</dbReference>
<gene>
    <name evidence="2" type="ORF">BOTBODRAFT_625620</name>
</gene>
<feature type="region of interest" description="Disordered" evidence="1">
    <location>
        <begin position="62"/>
        <end position="89"/>
    </location>
</feature>
<accession>A0A067M2E8</accession>
<evidence type="ECO:0000313" key="2">
    <source>
        <dbReference type="EMBL" id="KDQ05746.1"/>
    </source>
</evidence>
<organism evidence="2 3">
    <name type="scientific">Botryobasidium botryosum (strain FD-172 SS1)</name>
    <dbReference type="NCBI Taxonomy" id="930990"/>
    <lineage>
        <taxon>Eukaryota</taxon>
        <taxon>Fungi</taxon>
        <taxon>Dikarya</taxon>
        <taxon>Basidiomycota</taxon>
        <taxon>Agaricomycotina</taxon>
        <taxon>Agaricomycetes</taxon>
        <taxon>Cantharellales</taxon>
        <taxon>Botryobasidiaceae</taxon>
        <taxon>Botryobasidium</taxon>
    </lineage>
</organism>
<sequence length="89" mass="9295">MTRLSKSSATEMGIASSSQYLGEAIVNGQQADVESSINITKIVHDDLALTILLIEPVGNGGGRRFAEDTKNGETSDGTGDGSVSMVAWH</sequence>
<dbReference type="InterPro" id="IPR019651">
    <property type="entry name" value="Glutamate_DH_NAD-spec"/>
</dbReference>
<name>A0A067M2E8_BOTB1</name>
<dbReference type="EMBL" id="KL198195">
    <property type="protein sequence ID" value="KDQ05746.1"/>
    <property type="molecule type" value="Genomic_DNA"/>
</dbReference>
<evidence type="ECO:0000256" key="1">
    <source>
        <dbReference type="SAM" id="MobiDB-lite"/>
    </source>
</evidence>
<proteinExistence type="predicted"/>
<reference evidence="3" key="1">
    <citation type="journal article" date="2014" name="Proc. Natl. Acad. Sci. U.S.A.">
        <title>Extensive sampling of basidiomycete genomes demonstrates inadequacy of the white-rot/brown-rot paradigm for wood decay fungi.</title>
        <authorList>
            <person name="Riley R."/>
            <person name="Salamov A.A."/>
            <person name="Brown D.W."/>
            <person name="Nagy L.G."/>
            <person name="Floudas D."/>
            <person name="Held B.W."/>
            <person name="Levasseur A."/>
            <person name="Lombard V."/>
            <person name="Morin E."/>
            <person name="Otillar R."/>
            <person name="Lindquist E.A."/>
            <person name="Sun H."/>
            <person name="LaButti K.M."/>
            <person name="Schmutz J."/>
            <person name="Jabbour D."/>
            <person name="Luo H."/>
            <person name="Baker S.E."/>
            <person name="Pisabarro A.G."/>
            <person name="Walton J.D."/>
            <person name="Blanchette R.A."/>
            <person name="Henrissat B."/>
            <person name="Martin F."/>
            <person name="Cullen D."/>
            <person name="Hibbett D.S."/>
            <person name="Grigoriev I.V."/>
        </authorList>
    </citation>
    <scope>NUCLEOTIDE SEQUENCE [LARGE SCALE GENOMIC DNA]</scope>
    <source>
        <strain evidence="3">FD-172 SS1</strain>
    </source>
</reference>
<feature type="compositionally biased region" description="Basic and acidic residues" evidence="1">
    <location>
        <begin position="64"/>
        <end position="73"/>
    </location>
</feature>
<dbReference type="OrthoDB" id="2017405at2759"/>